<sequence length="170" mass="20678">PPGEELKVFQTIVEEYINENDDEDYQLINQTWEINHRMEWTNQELEDLYNYYEQQRLELAQQWDIKIYGETTWPLQNSYLAGIDLEIDNSEERPMDINDAYQIDDSYWDDDELVFNESEIWDPGYAHSFHLGHSEYWWNTNIDKEMFYGTRVDTENPKWLLPLDDDVEMD</sequence>
<comment type="caution">
    <text evidence="1">The sequence shown here is derived from an EMBL/GenBank/DDBJ whole genome shotgun (WGS) entry which is preliminary data.</text>
</comment>
<dbReference type="Proteomes" id="UP000789508">
    <property type="component" value="Unassembled WGS sequence"/>
</dbReference>
<name>A0A9N9P019_9GLOM</name>
<reference evidence="1" key="1">
    <citation type="submission" date="2021-06" db="EMBL/GenBank/DDBJ databases">
        <authorList>
            <person name="Kallberg Y."/>
            <person name="Tangrot J."/>
            <person name="Rosling A."/>
        </authorList>
    </citation>
    <scope>NUCLEOTIDE SEQUENCE</scope>
    <source>
        <strain evidence="1">FL130A</strain>
    </source>
</reference>
<organism evidence="1 2">
    <name type="scientific">Ambispora leptoticha</name>
    <dbReference type="NCBI Taxonomy" id="144679"/>
    <lineage>
        <taxon>Eukaryota</taxon>
        <taxon>Fungi</taxon>
        <taxon>Fungi incertae sedis</taxon>
        <taxon>Mucoromycota</taxon>
        <taxon>Glomeromycotina</taxon>
        <taxon>Glomeromycetes</taxon>
        <taxon>Archaeosporales</taxon>
        <taxon>Ambisporaceae</taxon>
        <taxon>Ambispora</taxon>
    </lineage>
</organism>
<dbReference type="AlphaFoldDB" id="A0A9N9P019"/>
<accession>A0A9N9P019</accession>
<feature type="non-terminal residue" evidence="1">
    <location>
        <position position="170"/>
    </location>
</feature>
<dbReference type="EMBL" id="CAJVPS010053181">
    <property type="protein sequence ID" value="CAG8772205.1"/>
    <property type="molecule type" value="Genomic_DNA"/>
</dbReference>
<feature type="non-terminal residue" evidence="1">
    <location>
        <position position="1"/>
    </location>
</feature>
<keyword evidence="2" id="KW-1185">Reference proteome</keyword>
<gene>
    <name evidence="1" type="ORF">ALEPTO_LOCUS14204</name>
</gene>
<evidence type="ECO:0000313" key="2">
    <source>
        <dbReference type="Proteomes" id="UP000789508"/>
    </source>
</evidence>
<evidence type="ECO:0000313" key="1">
    <source>
        <dbReference type="EMBL" id="CAG8772205.1"/>
    </source>
</evidence>
<protein>
    <submittedName>
        <fullName evidence="1">11345_t:CDS:1</fullName>
    </submittedName>
</protein>
<proteinExistence type="predicted"/>
<dbReference type="OrthoDB" id="10555645at2759"/>